<keyword evidence="1" id="KW-0472">Membrane</keyword>
<keyword evidence="1" id="KW-0812">Transmembrane</keyword>
<gene>
    <name evidence="2" type="ORF">UV05_C0036G0006</name>
</gene>
<feature type="transmembrane region" description="Helical" evidence="1">
    <location>
        <begin position="172"/>
        <end position="190"/>
    </location>
</feature>
<keyword evidence="1" id="KW-1133">Transmembrane helix</keyword>
<accession>A0A0G0Z211</accession>
<organism evidence="2 3">
    <name type="scientific">candidate division CPR1 bacterium GW2011_GWA2_42_17</name>
    <dbReference type="NCBI Taxonomy" id="1618341"/>
    <lineage>
        <taxon>Bacteria</taxon>
        <taxon>candidate division CPR1</taxon>
    </lineage>
</organism>
<name>A0A0G0Z211_9BACT</name>
<dbReference type="AlphaFoldDB" id="A0A0G0Z211"/>
<reference evidence="2 3" key="1">
    <citation type="journal article" date="2015" name="Nature">
        <title>rRNA introns, odd ribosomes, and small enigmatic genomes across a large radiation of phyla.</title>
        <authorList>
            <person name="Brown C.T."/>
            <person name="Hug L.A."/>
            <person name="Thomas B.C."/>
            <person name="Sharon I."/>
            <person name="Castelle C.J."/>
            <person name="Singh A."/>
            <person name="Wilkins M.J."/>
            <person name="Williams K.H."/>
            <person name="Banfield J.F."/>
        </authorList>
    </citation>
    <scope>NUCLEOTIDE SEQUENCE [LARGE SCALE GENOMIC DNA]</scope>
</reference>
<feature type="transmembrane region" description="Helical" evidence="1">
    <location>
        <begin position="109"/>
        <end position="130"/>
    </location>
</feature>
<dbReference type="EMBL" id="LCCZ01000036">
    <property type="protein sequence ID" value="KKS42802.1"/>
    <property type="molecule type" value="Genomic_DNA"/>
</dbReference>
<dbReference type="Proteomes" id="UP000034875">
    <property type="component" value="Unassembled WGS sequence"/>
</dbReference>
<evidence type="ECO:0000313" key="2">
    <source>
        <dbReference type="EMBL" id="KKS42802.1"/>
    </source>
</evidence>
<sequence>MHQNGAAGRINNMRALNNCICHCEPRPSGVWQSRILAKTRKIASSPVYRRQVRLLAMTYYELFSGLKFKTMTENRGKNSILPEPPKKLYGKVMKRIRKEERFLIMKKRLAAAFLVLLGSGAMLFPAFNAVRTSMAESGFVEFLSLIFSDFKSVLVFWQSFSWALLESFPATSFAGFLAAILVFLGALKYITQDLKTALSTIKYKSV</sequence>
<proteinExistence type="predicted"/>
<comment type="caution">
    <text evidence="2">The sequence shown here is derived from an EMBL/GenBank/DDBJ whole genome shotgun (WGS) entry which is preliminary data.</text>
</comment>
<evidence type="ECO:0000313" key="3">
    <source>
        <dbReference type="Proteomes" id="UP000034875"/>
    </source>
</evidence>
<evidence type="ECO:0000256" key="1">
    <source>
        <dbReference type="SAM" id="Phobius"/>
    </source>
</evidence>
<protein>
    <submittedName>
        <fullName evidence="2">Uncharacterized protein</fullName>
    </submittedName>
</protein>